<evidence type="ECO:0000313" key="9">
    <source>
        <dbReference type="Proteomes" id="UP000541444"/>
    </source>
</evidence>
<evidence type="ECO:0000259" key="7">
    <source>
        <dbReference type="SMART" id="SM01193"/>
    </source>
</evidence>
<dbReference type="GO" id="GO:0006096">
    <property type="term" value="P:glycolytic process"/>
    <property type="evidence" value="ECO:0007669"/>
    <property type="project" value="UniProtKB-UniPathway"/>
</dbReference>
<protein>
    <recommendedName>
        <fullName evidence="3">phosphopyruvate hydratase</fullName>
        <ecNumber evidence="3">4.2.1.11</ecNumber>
    </recommendedName>
</protein>
<keyword evidence="9" id="KW-1185">Reference proteome</keyword>
<accession>A0A7J7NZZ0</accession>
<comment type="caution">
    <text evidence="8">The sequence shown here is derived from an EMBL/GenBank/DDBJ whole genome shotgun (WGS) entry which is preliminary data.</text>
</comment>
<dbReference type="GO" id="GO:0000015">
    <property type="term" value="C:phosphopyruvate hydratase complex"/>
    <property type="evidence" value="ECO:0007669"/>
    <property type="project" value="InterPro"/>
</dbReference>
<evidence type="ECO:0000256" key="2">
    <source>
        <dbReference type="ARBA" id="ARBA00009604"/>
    </source>
</evidence>
<comment type="similarity">
    <text evidence="2">Belongs to the enolase family.</text>
</comment>
<name>A0A7J7NZZ0_9MAGN</name>
<dbReference type="PRINTS" id="PR00148">
    <property type="entry name" value="ENOLASE"/>
</dbReference>
<dbReference type="OrthoDB" id="1910624at2759"/>
<dbReference type="InterPro" id="IPR036849">
    <property type="entry name" value="Enolase-like_C_sf"/>
</dbReference>
<dbReference type="PANTHER" id="PTHR11902:SF56">
    <property type="entry name" value="CYTOSOLIC ENOLASE 3"/>
    <property type="match status" value="1"/>
</dbReference>
<evidence type="ECO:0000256" key="3">
    <source>
        <dbReference type="ARBA" id="ARBA00012058"/>
    </source>
</evidence>
<dbReference type="SUPFAM" id="SSF54826">
    <property type="entry name" value="Enolase N-terminal domain-like"/>
    <property type="match status" value="1"/>
</dbReference>
<reference evidence="8 9" key="1">
    <citation type="journal article" date="2020" name="IScience">
        <title>Genome Sequencing of the Endangered Kingdonia uniflora (Circaeasteraceae, Ranunculales) Reveals Potential Mechanisms of Evolutionary Specialization.</title>
        <authorList>
            <person name="Sun Y."/>
            <person name="Deng T."/>
            <person name="Zhang A."/>
            <person name="Moore M.J."/>
            <person name="Landis J.B."/>
            <person name="Lin N."/>
            <person name="Zhang H."/>
            <person name="Zhang X."/>
            <person name="Huang J."/>
            <person name="Zhang X."/>
            <person name="Sun H."/>
            <person name="Wang H."/>
        </authorList>
    </citation>
    <scope>NUCLEOTIDE SEQUENCE [LARGE SCALE GENOMIC DNA]</scope>
    <source>
        <strain evidence="8">TB1705</strain>
        <tissue evidence="8">Leaf</tissue>
    </source>
</reference>
<evidence type="ECO:0000256" key="1">
    <source>
        <dbReference type="ARBA" id="ARBA00005031"/>
    </source>
</evidence>
<dbReference type="InterPro" id="IPR020810">
    <property type="entry name" value="Enolase_C"/>
</dbReference>
<dbReference type="InterPro" id="IPR000941">
    <property type="entry name" value="Enolase"/>
</dbReference>
<gene>
    <name evidence="8" type="ORF">GIB67_041986</name>
</gene>
<comment type="pathway">
    <text evidence="1">Carbohydrate degradation; glycolysis; pyruvate from D-glyceraldehyde 3-phosphate: step 4/5.</text>
</comment>
<proteinExistence type="inferred from homology"/>
<feature type="domain" description="Enolase N-terminal" evidence="7">
    <location>
        <begin position="119"/>
        <end position="291"/>
    </location>
</feature>
<dbReference type="Gene3D" id="3.20.20.120">
    <property type="entry name" value="Enolase-like C-terminal domain"/>
    <property type="match status" value="1"/>
</dbReference>
<dbReference type="GO" id="GO:0004634">
    <property type="term" value="F:phosphopyruvate hydratase activity"/>
    <property type="evidence" value="ECO:0007669"/>
    <property type="project" value="UniProtKB-EC"/>
</dbReference>
<dbReference type="Pfam" id="PF03952">
    <property type="entry name" value="Enolase_N"/>
    <property type="match status" value="1"/>
</dbReference>
<dbReference type="SMART" id="SM01193">
    <property type="entry name" value="Enolase_N"/>
    <property type="match status" value="1"/>
</dbReference>
<sequence length="503" mass="54237">MFDTASKETPIVLEGPVNGQPSATVSGTDEDKVIVTMTIGDPRVSAVLAAVVVKKKKSLENNESQKPVVAGREKGVAVANGGFTSNSNGVLQGFGAGLRREEENFHERKRGITEPDYGVQWTPPLEVFTGIEARVKTQVYDFIGLAMKREADREGGINGLLLKGKRTSSSKVPSKIGVKITNPAKRITLLYLAFDVNGRRDVGDDIAPPFSVKGNYLRKGVSIAIKDINDRIFLALVGLDQTLQYQNDQVMIDFDKTENKGELGGNATLAVSIASCKAGASVKEVPLYNDIADLFGKDGGFAVIISTFTESLDLVKEVIERTGDSEGIKIAIDVPATDFCKVFKTRTPKTKVISTSLEGISPRVGFPAVSIELNITVNLEIHVSNPNHASFKHGEGRSVILYRDKQVGNVIIAPGKIPSMGGETIMCRLTLEADKFVGSDLSGFIKDVLGGDIAVDTKTKIPGRVNFLGIFKRDAVATSDCHIVIGVPDMKIKWQECSQKTKL</sequence>
<organism evidence="8 9">
    <name type="scientific">Kingdonia uniflora</name>
    <dbReference type="NCBI Taxonomy" id="39325"/>
    <lineage>
        <taxon>Eukaryota</taxon>
        <taxon>Viridiplantae</taxon>
        <taxon>Streptophyta</taxon>
        <taxon>Embryophyta</taxon>
        <taxon>Tracheophyta</taxon>
        <taxon>Spermatophyta</taxon>
        <taxon>Magnoliopsida</taxon>
        <taxon>Ranunculales</taxon>
        <taxon>Circaeasteraceae</taxon>
        <taxon>Kingdonia</taxon>
    </lineage>
</organism>
<evidence type="ECO:0000256" key="5">
    <source>
        <dbReference type="ARBA" id="ARBA00023239"/>
    </source>
</evidence>
<dbReference type="Proteomes" id="UP000541444">
    <property type="component" value="Unassembled WGS sequence"/>
</dbReference>
<dbReference type="InterPro" id="IPR020811">
    <property type="entry name" value="Enolase_N"/>
</dbReference>
<dbReference type="Pfam" id="PF00113">
    <property type="entry name" value="Enolase_C"/>
    <property type="match status" value="1"/>
</dbReference>
<dbReference type="AlphaFoldDB" id="A0A7J7NZZ0"/>
<dbReference type="Gene3D" id="3.30.390.10">
    <property type="entry name" value="Enolase-like, N-terminal domain"/>
    <property type="match status" value="1"/>
</dbReference>
<feature type="region of interest" description="Disordered" evidence="6">
    <location>
        <begin position="1"/>
        <end position="26"/>
    </location>
</feature>
<evidence type="ECO:0000256" key="4">
    <source>
        <dbReference type="ARBA" id="ARBA00023152"/>
    </source>
</evidence>
<dbReference type="PANTHER" id="PTHR11902">
    <property type="entry name" value="ENOLASE"/>
    <property type="match status" value="1"/>
</dbReference>
<dbReference type="EMBL" id="JACGCM010000412">
    <property type="protein sequence ID" value="KAF6172663.1"/>
    <property type="molecule type" value="Genomic_DNA"/>
</dbReference>
<evidence type="ECO:0000313" key="8">
    <source>
        <dbReference type="EMBL" id="KAF6172663.1"/>
    </source>
</evidence>
<evidence type="ECO:0000256" key="6">
    <source>
        <dbReference type="SAM" id="MobiDB-lite"/>
    </source>
</evidence>
<dbReference type="InterPro" id="IPR029017">
    <property type="entry name" value="Enolase-like_N"/>
</dbReference>
<dbReference type="UniPathway" id="UPA00109">
    <property type="reaction ID" value="UER00187"/>
</dbReference>
<keyword evidence="4" id="KW-0324">Glycolysis</keyword>
<dbReference type="EC" id="4.2.1.11" evidence="3"/>
<keyword evidence="5" id="KW-0456">Lyase</keyword>
<dbReference type="GO" id="GO:0000287">
    <property type="term" value="F:magnesium ion binding"/>
    <property type="evidence" value="ECO:0007669"/>
    <property type="project" value="InterPro"/>
</dbReference>